<sequence>MKARSASSRSIGEVTKGKQVQYSLAHPNIDDTSQAEWKMFELMERTT</sequence>
<reference evidence="1 2" key="2">
    <citation type="submission" date="2018-11" db="EMBL/GenBank/DDBJ databases">
        <authorList>
            <consortium name="Pathogen Informatics"/>
        </authorList>
    </citation>
    <scope>NUCLEOTIDE SEQUENCE [LARGE SCALE GENOMIC DNA]</scope>
    <source>
        <strain evidence="1 2">Costa Rica</strain>
    </source>
</reference>
<protein>
    <submittedName>
        <fullName evidence="3">Kinesin motor domain-containing protein</fullName>
    </submittedName>
</protein>
<dbReference type="AlphaFoldDB" id="A0A0R3PC19"/>
<dbReference type="WBParaSite" id="ACOC_0000130501-mRNA-1">
    <property type="protein sequence ID" value="ACOC_0000130501-mRNA-1"/>
    <property type="gene ID" value="ACOC_0000130501"/>
</dbReference>
<organism evidence="3">
    <name type="scientific">Angiostrongylus costaricensis</name>
    <name type="common">Nematode worm</name>
    <dbReference type="NCBI Taxonomy" id="334426"/>
    <lineage>
        <taxon>Eukaryota</taxon>
        <taxon>Metazoa</taxon>
        <taxon>Ecdysozoa</taxon>
        <taxon>Nematoda</taxon>
        <taxon>Chromadorea</taxon>
        <taxon>Rhabditida</taxon>
        <taxon>Rhabditina</taxon>
        <taxon>Rhabditomorpha</taxon>
        <taxon>Strongyloidea</taxon>
        <taxon>Metastrongylidae</taxon>
        <taxon>Angiostrongylus</taxon>
    </lineage>
</organism>
<accession>A0A0R3PC19</accession>
<dbReference type="EMBL" id="UYYA01000186">
    <property type="protein sequence ID" value="VDM52891.1"/>
    <property type="molecule type" value="Genomic_DNA"/>
</dbReference>
<proteinExistence type="predicted"/>
<evidence type="ECO:0000313" key="1">
    <source>
        <dbReference type="EMBL" id="VDM52891.1"/>
    </source>
</evidence>
<evidence type="ECO:0000313" key="3">
    <source>
        <dbReference type="WBParaSite" id="ACOC_0000130501-mRNA-1"/>
    </source>
</evidence>
<keyword evidence="2" id="KW-1185">Reference proteome</keyword>
<gene>
    <name evidence="1" type="ORF">ACOC_LOCUS1306</name>
</gene>
<reference evidence="3" key="1">
    <citation type="submission" date="2017-02" db="UniProtKB">
        <authorList>
            <consortium name="WormBaseParasite"/>
        </authorList>
    </citation>
    <scope>IDENTIFICATION</scope>
</reference>
<dbReference type="Proteomes" id="UP000267027">
    <property type="component" value="Unassembled WGS sequence"/>
</dbReference>
<evidence type="ECO:0000313" key="2">
    <source>
        <dbReference type="Proteomes" id="UP000267027"/>
    </source>
</evidence>
<name>A0A0R3PC19_ANGCS</name>